<dbReference type="PANTHER" id="PTHR47562">
    <property type="match status" value="1"/>
</dbReference>
<dbReference type="InterPro" id="IPR002925">
    <property type="entry name" value="Dienelactn_hydro"/>
</dbReference>
<keyword evidence="3" id="KW-1185">Reference proteome</keyword>
<dbReference type="InterPro" id="IPR029058">
    <property type="entry name" value="AB_hydrolase_fold"/>
</dbReference>
<protein>
    <submittedName>
        <fullName evidence="2">Carboxymethylenebutenolidase</fullName>
        <ecNumber evidence="2">3.1.1.45</ecNumber>
    </submittedName>
</protein>
<evidence type="ECO:0000313" key="2">
    <source>
        <dbReference type="EMBL" id="EDY21383.1"/>
    </source>
</evidence>
<comment type="caution">
    <text evidence="2">The sequence shown here is derived from an EMBL/GenBank/DDBJ whole genome shotgun (WGS) entry which is preliminary data.</text>
</comment>
<keyword evidence="2" id="KW-0378">Hydrolase</keyword>
<gene>
    <name evidence="2" type="ORF">CfE428DRAFT_0628</name>
</gene>
<dbReference type="Pfam" id="PF01738">
    <property type="entry name" value="DLH"/>
    <property type="match status" value="1"/>
</dbReference>
<evidence type="ECO:0000313" key="3">
    <source>
        <dbReference type="Proteomes" id="UP000005824"/>
    </source>
</evidence>
<accession>B4CVE1</accession>
<feature type="domain" description="Dienelactone hydrolase" evidence="1">
    <location>
        <begin position="18"/>
        <end position="242"/>
    </location>
</feature>
<sequence length="259" mass="28229">MTITDHEFVDLPTPTGPMRTHVFRPAALGRYPGILLFSEIFQVTGPIRRTAALLAGNGFVVAAPEIYHEYEPAGTALAYDSAGADRGNELKTTKSVEAYDADARAVLQYLASHPASTGKLGVMGICIGGHLAFRAAMNPGVLATTCFYATDIHKRSLGAGMNDNSLDRIPEIQGELLMIWGRQDPHVPLEGRLKIHAALEAAGTFFQWHEFNAAHAFIRDEGPRYNPVLAQQCYGLAIELYKRRLGEGDVFVTAAETHH</sequence>
<dbReference type="InParanoid" id="B4CVE1"/>
<dbReference type="EC" id="3.1.1.45" evidence="2"/>
<dbReference type="SUPFAM" id="SSF53474">
    <property type="entry name" value="alpha/beta-Hydrolases"/>
    <property type="match status" value="1"/>
</dbReference>
<dbReference type="EMBL" id="ABVL01000002">
    <property type="protein sequence ID" value="EDY21383.1"/>
    <property type="molecule type" value="Genomic_DNA"/>
</dbReference>
<dbReference type="AlphaFoldDB" id="B4CVE1"/>
<proteinExistence type="predicted"/>
<name>B4CVE1_9BACT</name>
<evidence type="ECO:0000259" key="1">
    <source>
        <dbReference type="Pfam" id="PF01738"/>
    </source>
</evidence>
<organism evidence="2 3">
    <name type="scientific">Chthoniobacter flavus Ellin428</name>
    <dbReference type="NCBI Taxonomy" id="497964"/>
    <lineage>
        <taxon>Bacteria</taxon>
        <taxon>Pseudomonadati</taxon>
        <taxon>Verrucomicrobiota</taxon>
        <taxon>Spartobacteria</taxon>
        <taxon>Chthoniobacterales</taxon>
        <taxon>Chthoniobacteraceae</taxon>
        <taxon>Chthoniobacter</taxon>
    </lineage>
</organism>
<dbReference type="RefSeq" id="WP_006977955.1">
    <property type="nucleotide sequence ID" value="NZ_ABVL01000002.1"/>
</dbReference>
<dbReference type="Proteomes" id="UP000005824">
    <property type="component" value="Unassembled WGS sequence"/>
</dbReference>
<dbReference type="eggNOG" id="COG0412">
    <property type="taxonomic scope" value="Bacteria"/>
</dbReference>
<reference evidence="2 3" key="1">
    <citation type="journal article" date="2011" name="J. Bacteriol.">
        <title>Genome sequence of Chthoniobacter flavus Ellin428, an aerobic heterotrophic soil bacterium.</title>
        <authorList>
            <person name="Kant R."/>
            <person name="van Passel M.W."/>
            <person name="Palva A."/>
            <person name="Lucas S."/>
            <person name="Lapidus A."/>
            <person name="Glavina Del Rio T."/>
            <person name="Dalin E."/>
            <person name="Tice H."/>
            <person name="Bruce D."/>
            <person name="Goodwin L."/>
            <person name="Pitluck S."/>
            <person name="Larimer F.W."/>
            <person name="Land M.L."/>
            <person name="Hauser L."/>
            <person name="Sangwan P."/>
            <person name="de Vos W.M."/>
            <person name="Janssen P.H."/>
            <person name="Smidt H."/>
        </authorList>
    </citation>
    <scope>NUCLEOTIDE SEQUENCE [LARGE SCALE GENOMIC DNA]</scope>
    <source>
        <strain evidence="2 3">Ellin428</strain>
    </source>
</reference>
<dbReference type="Gene3D" id="3.40.50.1820">
    <property type="entry name" value="alpha/beta hydrolase"/>
    <property type="match status" value="1"/>
</dbReference>
<dbReference type="STRING" id="497964.CfE428DRAFT_0628"/>
<dbReference type="PANTHER" id="PTHR47562:SF2">
    <property type="entry name" value="CARBOXYMETHYLENEBUTENOLIDASE-RELATED"/>
    <property type="match status" value="1"/>
</dbReference>
<dbReference type="GO" id="GO:0008806">
    <property type="term" value="F:carboxymethylenebutenolidase activity"/>
    <property type="evidence" value="ECO:0007669"/>
    <property type="project" value="UniProtKB-EC"/>
</dbReference>